<accession>F2NEC8</accession>
<dbReference type="HOGENOM" id="CLU_2878470_0_0_7"/>
<name>F2NEC8_DESAR</name>
<dbReference type="STRING" id="880072.Desac_0225"/>
<dbReference type="RefSeq" id="WP_013705231.1">
    <property type="nucleotide sequence ID" value="NC_015388.1"/>
</dbReference>
<gene>
    <name evidence="1" type="ordered locus">Desac_0225</name>
</gene>
<evidence type="ECO:0000313" key="2">
    <source>
        <dbReference type="Proteomes" id="UP000000483"/>
    </source>
</evidence>
<protein>
    <submittedName>
        <fullName evidence="1">Uncharacterized protein</fullName>
    </submittedName>
</protein>
<reference evidence="2" key="2">
    <citation type="submission" date="2011-03" db="EMBL/GenBank/DDBJ databases">
        <title>The complete genome of Desulfobacca acetoxidans DSM 11109.</title>
        <authorList>
            <consortium name="US DOE Joint Genome Institute (JGI-PGF)"/>
            <person name="Lucas S."/>
            <person name="Copeland A."/>
            <person name="Lapidus A."/>
            <person name="Bruce D."/>
            <person name="Goodwin L."/>
            <person name="Pitluck S."/>
            <person name="Peters L."/>
            <person name="Kyrpides N."/>
            <person name="Mavromatis K."/>
            <person name="Ivanova N."/>
            <person name="Ovchinnikova G."/>
            <person name="Teshima H."/>
            <person name="Detter J.C."/>
            <person name="Han C."/>
            <person name="Land M."/>
            <person name="Hauser L."/>
            <person name="Markowitz V."/>
            <person name="Cheng J.-F."/>
            <person name="Hugenholtz P."/>
            <person name="Woyke T."/>
            <person name="Wu D."/>
            <person name="Spring S."/>
            <person name="Schueler E."/>
            <person name="Brambilla E."/>
            <person name="Klenk H.-P."/>
            <person name="Eisen J.A."/>
        </authorList>
    </citation>
    <scope>NUCLEOTIDE SEQUENCE [LARGE SCALE GENOMIC DNA]</scope>
    <source>
        <strain evidence="2">ATCC 700848 / DSM 11109 / ASRB2</strain>
    </source>
</reference>
<reference evidence="1 2" key="1">
    <citation type="journal article" date="2011" name="Stand. Genomic Sci.">
        <title>Complete genome sequence of the acetate-degrading sulfate reducer Desulfobacca acetoxidans type strain (ASRB2).</title>
        <authorList>
            <person name="Goker M."/>
            <person name="Teshima H."/>
            <person name="Lapidus A."/>
            <person name="Nolan M."/>
            <person name="Lucas S."/>
            <person name="Hammon N."/>
            <person name="Deshpande S."/>
            <person name="Cheng J.F."/>
            <person name="Tapia R."/>
            <person name="Han C."/>
            <person name="Goodwin L."/>
            <person name="Pitluck S."/>
            <person name="Huntemann M."/>
            <person name="Liolios K."/>
            <person name="Ivanova N."/>
            <person name="Pagani I."/>
            <person name="Mavromatis K."/>
            <person name="Ovchinikova G."/>
            <person name="Pati A."/>
            <person name="Chen A."/>
            <person name="Palaniappan K."/>
            <person name="Land M."/>
            <person name="Hauser L."/>
            <person name="Brambilla E.M."/>
            <person name="Rohde M."/>
            <person name="Spring S."/>
            <person name="Detter J.C."/>
            <person name="Woyke T."/>
            <person name="Bristow J."/>
            <person name="Eisen J.A."/>
            <person name="Markowitz V."/>
            <person name="Hugenholtz P."/>
            <person name="Kyrpides N.C."/>
            <person name="Klenk H.P."/>
        </authorList>
    </citation>
    <scope>NUCLEOTIDE SEQUENCE [LARGE SCALE GENOMIC DNA]</scope>
    <source>
        <strain evidence="2">ATCC 700848 / DSM 11109 / ASRB2</strain>
    </source>
</reference>
<keyword evidence="2" id="KW-1185">Reference proteome</keyword>
<dbReference type="EMBL" id="CP002629">
    <property type="protein sequence ID" value="AEB08118.1"/>
    <property type="molecule type" value="Genomic_DNA"/>
</dbReference>
<evidence type="ECO:0000313" key="1">
    <source>
        <dbReference type="EMBL" id="AEB08118.1"/>
    </source>
</evidence>
<sequence length="63" mass="7464">MPPARIVDDKFYAQCQECGVWQEVFPVVAQVDTYFEFWQAQFLCCGRQQSAWFTIEKVDDEVH</sequence>
<dbReference type="Proteomes" id="UP000000483">
    <property type="component" value="Chromosome"/>
</dbReference>
<organism evidence="1 2">
    <name type="scientific">Desulfobacca acetoxidans (strain ATCC 700848 / DSM 11109 / ASRB2)</name>
    <dbReference type="NCBI Taxonomy" id="880072"/>
    <lineage>
        <taxon>Bacteria</taxon>
        <taxon>Pseudomonadati</taxon>
        <taxon>Thermodesulfobacteriota</taxon>
        <taxon>Desulfobaccia</taxon>
        <taxon>Desulfobaccales</taxon>
        <taxon>Desulfobaccaceae</taxon>
        <taxon>Desulfobacca</taxon>
    </lineage>
</organism>
<proteinExistence type="predicted"/>
<dbReference type="KEGG" id="dao:Desac_0225"/>
<dbReference type="AlphaFoldDB" id="F2NEC8"/>